<reference evidence="2" key="1">
    <citation type="submission" date="2022-01" db="EMBL/GenBank/DDBJ databases">
        <authorList>
            <person name="Jo J.-H."/>
            <person name="Im W.-T."/>
        </authorList>
    </citation>
    <scope>NUCLEOTIDE SEQUENCE</scope>
    <source>
        <strain evidence="2">NA20</strain>
    </source>
</reference>
<keyword evidence="1" id="KW-0472">Membrane</keyword>
<feature type="transmembrane region" description="Helical" evidence="1">
    <location>
        <begin position="382"/>
        <end position="401"/>
    </location>
</feature>
<feature type="transmembrane region" description="Helical" evidence="1">
    <location>
        <begin position="14"/>
        <end position="35"/>
    </location>
</feature>
<accession>A0ABS9KX41</accession>
<feature type="transmembrane region" description="Helical" evidence="1">
    <location>
        <begin position="353"/>
        <end position="370"/>
    </location>
</feature>
<proteinExistence type="predicted"/>
<dbReference type="EMBL" id="JAKLTR010000015">
    <property type="protein sequence ID" value="MCG2616858.1"/>
    <property type="molecule type" value="Genomic_DNA"/>
</dbReference>
<evidence type="ECO:0000256" key="1">
    <source>
        <dbReference type="SAM" id="Phobius"/>
    </source>
</evidence>
<keyword evidence="3" id="KW-1185">Reference proteome</keyword>
<dbReference type="Proteomes" id="UP001165367">
    <property type="component" value="Unassembled WGS sequence"/>
</dbReference>
<feature type="transmembrane region" description="Helical" evidence="1">
    <location>
        <begin position="223"/>
        <end position="243"/>
    </location>
</feature>
<feature type="transmembrane region" description="Helical" evidence="1">
    <location>
        <begin position="127"/>
        <end position="149"/>
    </location>
</feature>
<evidence type="ECO:0000313" key="2">
    <source>
        <dbReference type="EMBL" id="MCG2616858.1"/>
    </source>
</evidence>
<evidence type="ECO:0008006" key="4">
    <source>
        <dbReference type="Google" id="ProtNLM"/>
    </source>
</evidence>
<sequence>MTSQTSPLHQPNKLLLKLPFALASVFTLAGVFLIIRKVAALTGGEFSYPLDDPYIHMQIAKNIVESGTWGINEGEFGSASSSLLYTILLTASFKLFSFNIFIPLVINLIAAIALLFVIHRWLRKQEISLMAEFIILTAIVLLGPLPVIIMNGMEHVLQALFVFMYLVSFTDWYYKEGTSSVGKKVPLNLILLAVLVVAVRYEGLFVVFGTCLILLFRKKIAPAFLLGGAAFLPVILFGIYSIMKGSYFLPNSVLIKADGLELSVRGIMEFAQRNLVDKLTIVNTDNFPVGAPRPGISLLSTQRLLIILPLAFLFYRYSGEQKKTYGQLLLLLILISFLHLCLAATGWLYRYEAYLLMATIAVTGALLARNTGSISWKGFNHLAAKLCVALLAFALFFPWVLRSTAAYSKISQACINIHDQQNQMAKFIKQYYSGRTVALNDIGAVAFFGNVHTIDLWGLGNIDVARSKKGKYWTPEFLDSLVKKEKTEIALVYDEWFSPELLKRWTKVATWKIPNNVICGSDVVNFYSIEPAAAADLRSKLTEFQSQLPAYVEVRFY</sequence>
<evidence type="ECO:0000313" key="3">
    <source>
        <dbReference type="Proteomes" id="UP001165367"/>
    </source>
</evidence>
<protein>
    <recommendedName>
        <fullName evidence="4">Glycosyltransferase RgtA/B/C/D-like domain-containing protein</fullName>
    </recommendedName>
</protein>
<organism evidence="2 3">
    <name type="scientific">Terrimonas ginsenosidimutans</name>
    <dbReference type="NCBI Taxonomy" id="2908004"/>
    <lineage>
        <taxon>Bacteria</taxon>
        <taxon>Pseudomonadati</taxon>
        <taxon>Bacteroidota</taxon>
        <taxon>Chitinophagia</taxon>
        <taxon>Chitinophagales</taxon>
        <taxon>Chitinophagaceae</taxon>
        <taxon>Terrimonas</taxon>
    </lineage>
</organism>
<comment type="caution">
    <text evidence="2">The sequence shown here is derived from an EMBL/GenBank/DDBJ whole genome shotgun (WGS) entry which is preliminary data.</text>
</comment>
<keyword evidence="1" id="KW-0812">Transmembrane</keyword>
<gene>
    <name evidence="2" type="ORF">LZZ85_21355</name>
</gene>
<feature type="transmembrane region" description="Helical" evidence="1">
    <location>
        <begin position="296"/>
        <end position="315"/>
    </location>
</feature>
<feature type="transmembrane region" description="Helical" evidence="1">
    <location>
        <begin position="156"/>
        <end position="174"/>
    </location>
</feature>
<feature type="transmembrane region" description="Helical" evidence="1">
    <location>
        <begin position="100"/>
        <end position="121"/>
    </location>
</feature>
<keyword evidence="1" id="KW-1133">Transmembrane helix</keyword>
<dbReference type="RefSeq" id="WP_237875395.1">
    <property type="nucleotide sequence ID" value="NZ_JAKLTR010000015.1"/>
</dbReference>
<name>A0ABS9KX41_9BACT</name>
<feature type="transmembrane region" description="Helical" evidence="1">
    <location>
        <begin position="327"/>
        <end position="347"/>
    </location>
</feature>
<feature type="transmembrane region" description="Helical" evidence="1">
    <location>
        <begin position="189"/>
        <end position="216"/>
    </location>
</feature>